<comment type="caution">
    <text evidence="2">The sequence shown here is derived from an EMBL/GenBank/DDBJ whole genome shotgun (WGS) entry which is preliminary data.</text>
</comment>
<feature type="region of interest" description="Disordered" evidence="1">
    <location>
        <begin position="1"/>
        <end position="22"/>
    </location>
</feature>
<organism evidence="2 3">
    <name type="scientific">Rousettus aegyptiacus</name>
    <name type="common">Egyptian fruit bat</name>
    <name type="synonym">Pteropus aegyptiacus</name>
    <dbReference type="NCBI Taxonomy" id="9407"/>
    <lineage>
        <taxon>Eukaryota</taxon>
        <taxon>Metazoa</taxon>
        <taxon>Chordata</taxon>
        <taxon>Craniata</taxon>
        <taxon>Vertebrata</taxon>
        <taxon>Euteleostomi</taxon>
        <taxon>Mammalia</taxon>
        <taxon>Eutheria</taxon>
        <taxon>Laurasiatheria</taxon>
        <taxon>Chiroptera</taxon>
        <taxon>Yinpterochiroptera</taxon>
        <taxon>Pteropodoidea</taxon>
        <taxon>Pteropodidae</taxon>
        <taxon>Rousettinae</taxon>
        <taxon>Rousettus</taxon>
    </lineage>
</organism>
<protein>
    <submittedName>
        <fullName evidence="2">Uncharacterized protein</fullName>
    </submittedName>
</protein>
<proteinExistence type="predicted"/>
<reference evidence="2 3" key="1">
    <citation type="journal article" date="2020" name="Nature">
        <title>Six reference-quality genomes reveal evolution of bat adaptations.</title>
        <authorList>
            <person name="Jebb D."/>
            <person name="Huang Z."/>
            <person name="Pippel M."/>
            <person name="Hughes G.M."/>
            <person name="Lavrichenko K."/>
            <person name="Devanna P."/>
            <person name="Winkler S."/>
            <person name="Jermiin L.S."/>
            <person name="Skirmuntt E.C."/>
            <person name="Katzourakis A."/>
            <person name="Burkitt-Gray L."/>
            <person name="Ray D.A."/>
            <person name="Sullivan K.A.M."/>
            <person name="Roscito J.G."/>
            <person name="Kirilenko B.M."/>
            <person name="Davalos L.M."/>
            <person name="Corthals A.P."/>
            <person name="Power M.L."/>
            <person name="Jones G."/>
            <person name="Ransome R.D."/>
            <person name="Dechmann D.K.N."/>
            <person name="Locatelli A.G."/>
            <person name="Puechmaille S.J."/>
            <person name="Fedrigo O."/>
            <person name="Jarvis E.D."/>
            <person name="Hiller M."/>
            <person name="Vernes S.C."/>
            <person name="Myers E.W."/>
            <person name="Teeling E.C."/>
        </authorList>
    </citation>
    <scope>NUCLEOTIDE SEQUENCE [LARGE SCALE GENOMIC DNA]</scope>
    <source>
        <strain evidence="2">MRouAeg1</strain>
        <tissue evidence="2">Muscle</tissue>
    </source>
</reference>
<evidence type="ECO:0000313" key="3">
    <source>
        <dbReference type="Proteomes" id="UP000593571"/>
    </source>
</evidence>
<dbReference type="AlphaFoldDB" id="A0A7J8ILU0"/>
<dbReference type="EMBL" id="JACASE010000003">
    <property type="protein sequence ID" value="KAF6485298.1"/>
    <property type="molecule type" value="Genomic_DNA"/>
</dbReference>
<feature type="compositionally biased region" description="Basic and acidic residues" evidence="1">
    <location>
        <begin position="77"/>
        <end position="96"/>
    </location>
</feature>
<evidence type="ECO:0000256" key="1">
    <source>
        <dbReference type="SAM" id="MobiDB-lite"/>
    </source>
</evidence>
<evidence type="ECO:0000313" key="2">
    <source>
        <dbReference type="EMBL" id="KAF6485298.1"/>
    </source>
</evidence>
<keyword evidence="3" id="KW-1185">Reference proteome</keyword>
<gene>
    <name evidence="2" type="ORF">HJG63_010539</name>
</gene>
<accession>A0A7J8ILU0</accession>
<dbReference type="Proteomes" id="UP000593571">
    <property type="component" value="Unassembled WGS sequence"/>
</dbReference>
<sequence length="186" mass="19822">MQAHASPVRFQASSGHPSHQPPCWGHLTTALWALSTGENPAAHPTRPRQGLPGSAGHLPPPTVVCREAPPAAPLRTRNPEDQGREGPRRGHGREPSSLHAVHVCRALGLQEAGHLRLQSTWRPRVSPAFSTCSECSPVAAAAVTTGRQGSRSPSEGRVSCRVTTQGLRPPRAHHGNSVLTACIYLR</sequence>
<feature type="region of interest" description="Disordered" evidence="1">
    <location>
        <begin position="35"/>
        <end position="97"/>
    </location>
</feature>
<name>A0A7J8ILU0_ROUAE</name>